<proteinExistence type="predicted"/>
<dbReference type="PATRIC" id="fig|1350482.3.peg.228"/>
<accession>A0A0M0FB33</accession>
<evidence type="ECO:0000313" key="2">
    <source>
        <dbReference type="Proteomes" id="UP000037387"/>
    </source>
</evidence>
<comment type="caution">
    <text evidence="1">The sequence shown here is derived from an EMBL/GenBank/DDBJ whole genome shotgun (WGS) entry which is preliminary data.</text>
</comment>
<keyword evidence="2" id="KW-1185">Reference proteome</keyword>
<dbReference type="Proteomes" id="UP000037387">
    <property type="component" value="Unassembled WGS sequence"/>
</dbReference>
<name>A0A0M0FB33_CELCE</name>
<gene>
    <name evidence="1" type="ORF">M768_01225</name>
</gene>
<dbReference type="EMBL" id="ATNL01000006">
    <property type="protein sequence ID" value="KON74577.1"/>
    <property type="molecule type" value="Genomic_DNA"/>
</dbReference>
<sequence length="50" mass="5042">MLTGDGSLPDPARAGRAFALAEDLGFDVRDAAAQFPPQLAEQVVGALSAG</sequence>
<evidence type="ECO:0000313" key="1">
    <source>
        <dbReference type="EMBL" id="KON74577.1"/>
    </source>
</evidence>
<organism evidence="1 2">
    <name type="scientific">Cellulosimicrobium cellulans F16</name>
    <dbReference type="NCBI Taxonomy" id="1350482"/>
    <lineage>
        <taxon>Bacteria</taxon>
        <taxon>Bacillati</taxon>
        <taxon>Actinomycetota</taxon>
        <taxon>Actinomycetes</taxon>
        <taxon>Micrococcales</taxon>
        <taxon>Promicromonosporaceae</taxon>
        <taxon>Cellulosimicrobium</taxon>
    </lineage>
</organism>
<reference evidence="1 2" key="1">
    <citation type="journal article" date="2015" name="Sci. Rep.">
        <title>Functional and structural properties of a novel cellulosome-like multienzyme complex: efficient glycoside hydrolysis of water-insoluble 7-xylosyl-10-deacetylpaclitaxel.</title>
        <authorList>
            <person name="Dou T.Y."/>
            <person name="Luan H.W."/>
            <person name="Ge G.B."/>
            <person name="Dong M.M."/>
            <person name="Zou H.F."/>
            <person name="He Y.Q."/>
            <person name="Cui P."/>
            <person name="Wang J.Y."/>
            <person name="Hao D.C."/>
            <person name="Yang S.L."/>
            <person name="Yang L."/>
        </authorList>
    </citation>
    <scope>NUCLEOTIDE SEQUENCE [LARGE SCALE GENOMIC DNA]</scope>
    <source>
        <strain evidence="1 2">F16</strain>
    </source>
</reference>
<dbReference type="AlphaFoldDB" id="A0A0M0FB33"/>
<protein>
    <submittedName>
        <fullName evidence="1">Uncharacterized protein</fullName>
    </submittedName>
</protein>